<comment type="caution">
    <text evidence="3">The sequence shown here is derived from an EMBL/GenBank/DDBJ whole genome shotgun (WGS) entry which is preliminary data.</text>
</comment>
<feature type="compositionally biased region" description="Basic and acidic residues" evidence="1">
    <location>
        <begin position="7"/>
        <end position="17"/>
    </location>
</feature>
<protein>
    <recommendedName>
        <fullName evidence="5">Cytochrome b/b6 domain-containing protein</fullName>
    </recommendedName>
</protein>
<feature type="transmembrane region" description="Helical" evidence="2">
    <location>
        <begin position="145"/>
        <end position="166"/>
    </location>
</feature>
<name>A0A7W3WUW5_9ACTN</name>
<evidence type="ECO:0000313" key="4">
    <source>
        <dbReference type="Proteomes" id="UP000517765"/>
    </source>
</evidence>
<evidence type="ECO:0000256" key="1">
    <source>
        <dbReference type="SAM" id="MobiDB-lite"/>
    </source>
</evidence>
<evidence type="ECO:0000313" key="3">
    <source>
        <dbReference type="EMBL" id="MBB1258947.1"/>
    </source>
</evidence>
<keyword evidence="2" id="KW-0472">Membrane</keyword>
<dbReference type="EMBL" id="JABJXA010000037">
    <property type="protein sequence ID" value="MBB1258947.1"/>
    <property type="molecule type" value="Genomic_DNA"/>
</dbReference>
<feature type="transmembrane region" description="Helical" evidence="2">
    <location>
        <begin position="178"/>
        <end position="198"/>
    </location>
</feature>
<dbReference type="RefSeq" id="WP_181356277.1">
    <property type="nucleotide sequence ID" value="NZ_JABJXA010000037.1"/>
</dbReference>
<feature type="transmembrane region" description="Helical" evidence="2">
    <location>
        <begin position="64"/>
        <end position="86"/>
    </location>
</feature>
<dbReference type="AlphaFoldDB" id="A0A7W3WUW5"/>
<feature type="transmembrane region" description="Helical" evidence="2">
    <location>
        <begin position="107"/>
        <end position="125"/>
    </location>
</feature>
<feature type="transmembrane region" description="Helical" evidence="2">
    <location>
        <begin position="36"/>
        <end position="58"/>
    </location>
</feature>
<feature type="transmembrane region" description="Helical" evidence="2">
    <location>
        <begin position="204"/>
        <end position="225"/>
    </location>
</feature>
<sequence>MTPLRTDAGDKREEPNQRRRHAGSRPGRAARPPRRLVVLPVAGAVLTLLLSAASVGAFERLTQFLDFGAGVLALVSLTGTVLWGLAATDRWLLGSPHRLLAQGVHRGLAVAGLGFLVLHIGVKIAESRTTAAGAAVPFADGSQPVLVGLGTVAGYLFLAVAVSGVVRGTFAARGSSRYWRALHMCAYPAWCAALVHGLKAGRAAAGWVTFSYALCLLGVAAALVLRALSRPDSPPSGATSRWLPWLK</sequence>
<gene>
    <name evidence="3" type="ORF">H3147_08885</name>
</gene>
<feature type="region of interest" description="Disordered" evidence="1">
    <location>
        <begin position="1"/>
        <end position="31"/>
    </location>
</feature>
<keyword evidence="2" id="KW-0812">Transmembrane</keyword>
<reference evidence="4" key="1">
    <citation type="submission" date="2020-05" db="EMBL/GenBank/DDBJ databases">
        <title>Classification of alakaliphilic streptomycetes isolated from an alkaline soil next to Lonar Crater, India and a proposal for the recognition of Streptomyces alkaliterrae sp. nov.</title>
        <authorList>
            <person name="Golinska P."/>
        </authorList>
    </citation>
    <scope>NUCLEOTIDE SEQUENCE [LARGE SCALE GENOMIC DNA]</scope>
    <source>
        <strain evidence="4">OF8</strain>
    </source>
</reference>
<evidence type="ECO:0008006" key="5">
    <source>
        <dbReference type="Google" id="ProtNLM"/>
    </source>
</evidence>
<accession>A0A7W3WUW5</accession>
<organism evidence="3 4">
    <name type="scientific">Streptomyces alkaliterrae</name>
    <dbReference type="NCBI Taxonomy" id="2213162"/>
    <lineage>
        <taxon>Bacteria</taxon>
        <taxon>Bacillati</taxon>
        <taxon>Actinomycetota</taxon>
        <taxon>Actinomycetes</taxon>
        <taxon>Kitasatosporales</taxon>
        <taxon>Streptomycetaceae</taxon>
        <taxon>Streptomyces</taxon>
    </lineage>
</organism>
<evidence type="ECO:0000256" key="2">
    <source>
        <dbReference type="SAM" id="Phobius"/>
    </source>
</evidence>
<proteinExistence type="predicted"/>
<keyword evidence="2" id="KW-1133">Transmembrane helix</keyword>
<dbReference type="Proteomes" id="UP000517765">
    <property type="component" value="Unassembled WGS sequence"/>
</dbReference>